<dbReference type="InterPro" id="IPR006782">
    <property type="entry name" value="PDGF_N"/>
</dbReference>
<dbReference type="GO" id="GO:0043536">
    <property type="term" value="P:positive regulation of blood vessel endothelial cell migration"/>
    <property type="evidence" value="ECO:0007669"/>
    <property type="project" value="Ensembl"/>
</dbReference>
<gene>
    <name evidence="12" type="primary">PDGFB</name>
</gene>
<dbReference type="GO" id="GO:0036120">
    <property type="term" value="P:cellular response to platelet-derived growth factor stimulus"/>
    <property type="evidence" value="ECO:0007669"/>
    <property type="project" value="Ensembl"/>
</dbReference>
<evidence type="ECO:0000256" key="8">
    <source>
        <dbReference type="ARBA" id="ARBA00046258"/>
    </source>
</evidence>
<evidence type="ECO:0000256" key="10">
    <source>
        <dbReference type="SAM" id="MobiDB-lite"/>
    </source>
</evidence>
<proteinExistence type="inferred from homology"/>
<dbReference type="GO" id="GO:0002548">
    <property type="term" value="P:monocyte chemotaxis"/>
    <property type="evidence" value="ECO:0007669"/>
    <property type="project" value="Ensembl"/>
</dbReference>
<dbReference type="GeneTree" id="ENSGT00940000157367"/>
<dbReference type="GO" id="GO:0005518">
    <property type="term" value="F:collagen binding"/>
    <property type="evidence" value="ECO:0007669"/>
    <property type="project" value="Ensembl"/>
</dbReference>
<organism evidence="12">
    <name type="scientific">Ursus maritimus</name>
    <name type="common">Polar bear</name>
    <name type="synonym">Thalarctos maritimus</name>
    <dbReference type="NCBI Taxonomy" id="29073"/>
    <lineage>
        <taxon>Eukaryota</taxon>
        <taxon>Metazoa</taxon>
        <taxon>Chordata</taxon>
        <taxon>Craniata</taxon>
        <taxon>Vertebrata</taxon>
        <taxon>Euteleostomi</taxon>
        <taxon>Mammalia</taxon>
        <taxon>Eutheria</taxon>
        <taxon>Laurasiatheria</taxon>
        <taxon>Carnivora</taxon>
        <taxon>Caniformia</taxon>
        <taxon>Ursidae</taxon>
        <taxon>Ursus</taxon>
    </lineage>
</organism>
<dbReference type="InterPro" id="IPR029034">
    <property type="entry name" value="Cystine-knot_cytokine"/>
</dbReference>
<evidence type="ECO:0000256" key="6">
    <source>
        <dbReference type="ARBA" id="ARBA00032481"/>
    </source>
</evidence>
<feature type="region of interest" description="Disordered" evidence="10">
    <location>
        <begin position="71"/>
        <end position="90"/>
    </location>
</feature>
<dbReference type="GO" id="GO:0005615">
    <property type="term" value="C:extracellular space"/>
    <property type="evidence" value="ECO:0007669"/>
    <property type="project" value="TreeGrafter"/>
</dbReference>
<feature type="compositionally biased region" description="Basic residues" evidence="10">
    <location>
        <begin position="210"/>
        <end position="224"/>
    </location>
</feature>
<dbReference type="GO" id="GO:2000573">
    <property type="term" value="P:positive regulation of DNA biosynthetic process"/>
    <property type="evidence" value="ECO:0007669"/>
    <property type="project" value="Ensembl"/>
</dbReference>
<dbReference type="GO" id="GO:0051897">
    <property type="term" value="P:positive regulation of phosphatidylinositol 3-kinase/protein kinase B signal transduction"/>
    <property type="evidence" value="ECO:0007669"/>
    <property type="project" value="Ensembl"/>
</dbReference>
<dbReference type="GO" id="GO:0050921">
    <property type="term" value="P:positive regulation of chemotaxis"/>
    <property type="evidence" value="ECO:0007669"/>
    <property type="project" value="Ensembl"/>
</dbReference>
<dbReference type="GO" id="GO:0009611">
    <property type="term" value="P:response to wounding"/>
    <property type="evidence" value="ECO:0007669"/>
    <property type="project" value="Ensembl"/>
</dbReference>
<dbReference type="GO" id="GO:0072126">
    <property type="term" value="P:positive regulation of glomerular mesangial cell proliferation"/>
    <property type="evidence" value="ECO:0007669"/>
    <property type="project" value="Ensembl"/>
</dbReference>
<dbReference type="GO" id="GO:0048407">
    <property type="term" value="F:platelet-derived growth factor binding"/>
    <property type="evidence" value="ECO:0007669"/>
    <property type="project" value="Ensembl"/>
</dbReference>
<dbReference type="GO" id="GO:0042803">
    <property type="term" value="F:protein homodimerization activity"/>
    <property type="evidence" value="ECO:0007669"/>
    <property type="project" value="Ensembl"/>
</dbReference>
<dbReference type="GO" id="GO:0046982">
    <property type="term" value="F:protein heterodimerization activity"/>
    <property type="evidence" value="ECO:0007669"/>
    <property type="project" value="Ensembl"/>
</dbReference>
<dbReference type="GO" id="GO:0005161">
    <property type="term" value="F:platelet-derived growth factor receptor binding"/>
    <property type="evidence" value="ECO:0007669"/>
    <property type="project" value="Ensembl"/>
</dbReference>
<dbReference type="PANTHER" id="PTHR11633">
    <property type="entry name" value="PLATELET-DERIVED GROWTH FACTOR"/>
    <property type="match status" value="1"/>
</dbReference>
<evidence type="ECO:0000256" key="3">
    <source>
        <dbReference type="ARBA" id="ARBA00023030"/>
    </source>
</evidence>
<dbReference type="GO" id="GO:0016020">
    <property type="term" value="C:membrane"/>
    <property type="evidence" value="ECO:0007669"/>
    <property type="project" value="InterPro"/>
</dbReference>
<dbReference type="AlphaFoldDB" id="A0A452UFX7"/>
<comment type="function">
    <text evidence="8">Growth factor that plays an essential role in the regulation of embryonic development, cell proliferation, cell migration, survival and chemotaxis. Potent mitogen for cells of mesenchymal origin. Required for normal proliferation and recruitment of pericytes and vascular smooth muscle cells in the central nervous system, skin, lung, heart and placenta. Required for normal blood vessel development, and for normal development of kidney glomeruli. Plays an important role in wound healing. Signaling is modulated by the formation of heterodimers with PDGFA.</text>
</comment>
<dbReference type="GO" id="GO:0001938">
    <property type="term" value="P:positive regulation of endothelial cell proliferation"/>
    <property type="evidence" value="ECO:0007669"/>
    <property type="project" value="Ensembl"/>
</dbReference>
<dbReference type="GO" id="GO:0051781">
    <property type="term" value="P:positive regulation of cell division"/>
    <property type="evidence" value="ECO:0007669"/>
    <property type="project" value="UniProtKB-KW"/>
</dbReference>
<dbReference type="GO" id="GO:2000379">
    <property type="term" value="P:positive regulation of reactive oxygen species metabolic process"/>
    <property type="evidence" value="ECO:0007669"/>
    <property type="project" value="Ensembl"/>
</dbReference>
<dbReference type="GO" id="GO:0010629">
    <property type="term" value="P:negative regulation of gene expression"/>
    <property type="evidence" value="ECO:0007669"/>
    <property type="project" value="Ensembl"/>
</dbReference>
<keyword evidence="3" id="KW-0339">Growth factor</keyword>
<dbReference type="InterPro" id="IPR000072">
    <property type="entry name" value="PDGF/VEGF_dom"/>
</dbReference>
<protein>
    <recommendedName>
        <fullName evidence="2">Platelet-derived growth factor subunit B</fullName>
    </recommendedName>
    <alternativeName>
        <fullName evidence="5">PDGF-2</fullName>
    </alternativeName>
    <alternativeName>
        <fullName evidence="6">Platelet-derived growth factor B chain</fullName>
    </alternativeName>
    <alternativeName>
        <fullName evidence="7">Platelet-derived growth factor beta polypeptide</fullName>
    </alternativeName>
</protein>
<dbReference type="SMART" id="SM00141">
    <property type="entry name" value="PDGF"/>
    <property type="match status" value="1"/>
</dbReference>
<dbReference type="GO" id="GO:1904754">
    <property type="term" value="P:positive regulation of vascular associated smooth muscle cell migration"/>
    <property type="evidence" value="ECO:0007669"/>
    <property type="project" value="Ensembl"/>
</dbReference>
<name>A0A452UFX7_URSMA</name>
<dbReference type="GO" id="GO:0008083">
    <property type="term" value="F:growth factor activity"/>
    <property type="evidence" value="ECO:0007669"/>
    <property type="project" value="UniProtKB-KW"/>
</dbReference>
<dbReference type="GO" id="GO:0070374">
    <property type="term" value="P:positive regulation of ERK1 and ERK2 cascade"/>
    <property type="evidence" value="ECO:0007669"/>
    <property type="project" value="Ensembl"/>
</dbReference>
<dbReference type="GO" id="GO:1904707">
    <property type="term" value="P:positive regulation of vascular associated smooth muscle cell proliferation"/>
    <property type="evidence" value="ECO:0007669"/>
    <property type="project" value="Ensembl"/>
</dbReference>
<evidence type="ECO:0000259" key="11">
    <source>
        <dbReference type="PROSITE" id="PS50278"/>
    </source>
</evidence>
<evidence type="ECO:0000313" key="12">
    <source>
        <dbReference type="Ensembl" id="ENSUMAP00000019723"/>
    </source>
</evidence>
<dbReference type="GO" id="GO:1990265">
    <property type="term" value="C:platelet-derived growth factor complex"/>
    <property type="evidence" value="ECO:0007669"/>
    <property type="project" value="Ensembl"/>
</dbReference>
<dbReference type="GO" id="GO:1905064">
    <property type="term" value="P:negative regulation of vascular associated smooth muscle cell differentiation"/>
    <property type="evidence" value="ECO:0007669"/>
    <property type="project" value="Ensembl"/>
</dbReference>
<evidence type="ECO:0000256" key="9">
    <source>
        <dbReference type="ARBA" id="ARBA00046967"/>
    </source>
</evidence>
<dbReference type="GO" id="GO:0016176">
    <property type="term" value="F:superoxide-generating NADPH oxidase activator activity"/>
    <property type="evidence" value="ECO:0007669"/>
    <property type="project" value="Ensembl"/>
</dbReference>
<evidence type="ECO:0000256" key="7">
    <source>
        <dbReference type="ARBA" id="ARBA00032702"/>
    </source>
</evidence>
<dbReference type="GO" id="GO:0045840">
    <property type="term" value="P:positive regulation of mitotic nuclear division"/>
    <property type="evidence" value="ECO:0007669"/>
    <property type="project" value="Ensembl"/>
</dbReference>
<dbReference type="GO" id="GO:1902895">
    <property type="term" value="P:positive regulation of miRNA transcription"/>
    <property type="evidence" value="ECO:0007669"/>
    <property type="project" value="Ensembl"/>
</dbReference>
<reference evidence="12" key="1">
    <citation type="submission" date="2019-03" db="UniProtKB">
        <authorList>
            <consortium name="Ensembl"/>
        </authorList>
    </citation>
    <scope>IDENTIFICATION</scope>
</reference>
<dbReference type="OMA" id="KHTHDKE"/>
<dbReference type="GO" id="GO:0010628">
    <property type="term" value="P:positive regulation of gene expression"/>
    <property type="evidence" value="ECO:0007669"/>
    <property type="project" value="Ensembl"/>
</dbReference>
<comment type="subunit">
    <text evidence="9">Antiparallel homodimer; disulfide-linked. Antiparallel heterodimer with PDGFA; disulfide-linked. The PDGFB homodimer interacts with PDGFRA and PDGFRB homodimers, and with heterodimers formed by PDGFRA and PDGFRB. The heterodimer composed of PDGFA and PDGFB interacts with PDGFRB homodimers, and with heterodimers formed by PDGFRA and PDGFRB. Interacts with XLKD1. Interacts with LRP1. Interacts with SORL1 (via the N-terminal ectodomain). Interacts with CD82; this interaction inhibits PDGFB-mediated signaling pathway.</text>
</comment>
<dbReference type="GO" id="GO:0010811">
    <property type="term" value="P:positive regulation of cell-substrate adhesion"/>
    <property type="evidence" value="ECO:0007669"/>
    <property type="project" value="Ensembl"/>
</dbReference>
<dbReference type="GO" id="GO:0042056">
    <property type="term" value="F:chemoattractant activity"/>
    <property type="evidence" value="ECO:0007669"/>
    <property type="project" value="Ensembl"/>
</dbReference>
<evidence type="ECO:0000256" key="2">
    <source>
        <dbReference type="ARBA" id="ARBA00018117"/>
    </source>
</evidence>
<dbReference type="PANTHER" id="PTHR11633:SF2">
    <property type="entry name" value="PLATELET-DERIVED GROWTH FACTOR SUBUNIT B"/>
    <property type="match status" value="1"/>
</dbReference>
<dbReference type="GO" id="GO:0010512">
    <property type="term" value="P:negative regulation of phosphatidylinositol biosynthetic process"/>
    <property type="evidence" value="ECO:0007669"/>
    <property type="project" value="Ensembl"/>
</dbReference>
<evidence type="ECO:0000256" key="1">
    <source>
        <dbReference type="ARBA" id="ARBA00006686"/>
    </source>
</evidence>
<dbReference type="GO" id="GO:1905176">
    <property type="term" value="P:positive regulation of vascular associated smooth muscle cell dedifferentiation"/>
    <property type="evidence" value="ECO:0007669"/>
    <property type="project" value="Ensembl"/>
</dbReference>
<evidence type="ECO:0000256" key="5">
    <source>
        <dbReference type="ARBA" id="ARBA00031888"/>
    </source>
</evidence>
<sequence>GHGAWVSFQVSCLSLDPTVSTWQGDPIPEELYEMLSDHSIRSFDDLQRLLHGASVDEDGAELDLNLTRSHSGGELESLSRGRRSLGEAGPRECKAMTEVTQLARDRAGIPIPAGDTGVGRVGRRAPSAPACVVLQRHLDGSVLQVRKIEIVRKKPTFKKATVTLEDHLACKCETVVAARPVTRSLGSTQEQRAAKTPQTRVTIRTVRVRRPPKGKHRKFKHTHDKKALKETLGA</sequence>
<dbReference type="GO" id="GO:0048146">
    <property type="term" value="P:positive regulation of fibroblast proliferation"/>
    <property type="evidence" value="ECO:0007669"/>
    <property type="project" value="Ensembl"/>
</dbReference>
<dbReference type="GO" id="GO:0035556">
    <property type="term" value="P:intracellular signal transduction"/>
    <property type="evidence" value="ECO:0007669"/>
    <property type="project" value="Ensembl"/>
</dbReference>
<dbReference type="GO" id="GO:0035655">
    <property type="term" value="P:interleukin-18-mediated signaling pathway"/>
    <property type="evidence" value="ECO:0007669"/>
    <property type="project" value="Ensembl"/>
</dbReference>
<dbReference type="GO" id="GO:0010467">
    <property type="term" value="P:gene expression"/>
    <property type="evidence" value="ECO:0007669"/>
    <property type="project" value="Ensembl"/>
</dbReference>
<evidence type="ECO:0000256" key="4">
    <source>
        <dbReference type="ARBA" id="ARBA00023246"/>
    </source>
</evidence>
<dbReference type="Ensembl" id="ENSUMAT00000023316.1">
    <property type="protein sequence ID" value="ENSUMAP00000019723.1"/>
    <property type="gene ID" value="ENSUMAG00000014423.1"/>
</dbReference>
<dbReference type="GO" id="GO:1900127">
    <property type="term" value="P:positive regulation of hyaluronan biosynthetic process"/>
    <property type="evidence" value="ECO:0007669"/>
    <property type="project" value="Ensembl"/>
</dbReference>
<accession>A0A452UFX7</accession>
<dbReference type="GO" id="GO:0090280">
    <property type="term" value="P:positive regulation of calcium ion import"/>
    <property type="evidence" value="ECO:0007669"/>
    <property type="project" value="Ensembl"/>
</dbReference>
<dbReference type="GO" id="GO:0009986">
    <property type="term" value="C:cell surface"/>
    <property type="evidence" value="ECO:0007669"/>
    <property type="project" value="Ensembl"/>
</dbReference>
<dbReference type="PROSITE" id="PS50278">
    <property type="entry name" value="PDGF_2"/>
    <property type="match status" value="1"/>
</dbReference>
<feature type="region of interest" description="Disordered" evidence="10">
    <location>
        <begin position="210"/>
        <end position="234"/>
    </location>
</feature>
<comment type="similarity">
    <text evidence="1">Belongs to the PDGF/VEGF growth factor family.</text>
</comment>
<dbReference type="GO" id="GO:0072593">
    <property type="term" value="P:reactive oxygen species metabolic process"/>
    <property type="evidence" value="ECO:0007669"/>
    <property type="project" value="Ensembl"/>
</dbReference>
<dbReference type="GO" id="GO:0010544">
    <property type="term" value="P:negative regulation of platelet activation"/>
    <property type="evidence" value="ECO:0007669"/>
    <property type="project" value="Ensembl"/>
</dbReference>
<dbReference type="GO" id="GO:0035793">
    <property type="term" value="P:positive regulation of metanephric mesenchymal cell migration by platelet-derived growth factor receptor-beta signaling pathway"/>
    <property type="evidence" value="ECO:0007669"/>
    <property type="project" value="Ensembl"/>
</dbReference>
<feature type="domain" description="Platelet-derived growth factor (PDGF) family profile" evidence="11">
    <location>
        <begin position="143"/>
        <end position="177"/>
    </location>
</feature>
<dbReference type="Pfam" id="PF04692">
    <property type="entry name" value="PDGF_N"/>
    <property type="match status" value="1"/>
</dbReference>
<keyword evidence="4" id="KW-0497">Mitogen</keyword>
<dbReference type="GO" id="GO:1902894">
    <property type="term" value="P:negative regulation of miRNA transcription"/>
    <property type="evidence" value="ECO:0007669"/>
    <property type="project" value="Ensembl"/>
</dbReference>
<feature type="compositionally biased region" description="Basic and acidic residues" evidence="10">
    <location>
        <begin position="225"/>
        <end position="234"/>
    </location>
</feature>
<dbReference type="Gene3D" id="2.10.90.10">
    <property type="entry name" value="Cystine-knot cytokines"/>
    <property type="match status" value="2"/>
</dbReference>